<organism evidence="13 14">
    <name type="scientific">Herbaspirillum huttiense subsp. lycopersici</name>
    <dbReference type="NCBI Taxonomy" id="3074428"/>
    <lineage>
        <taxon>Bacteria</taxon>
        <taxon>Pseudomonadati</taxon>
        <taxon>Pseudomonadota</taxon>
        <taxon>Betaproteobacteria</taxon>
        <taxon>Burkholderiales</taxon>
        <taxon>Oxalobacteraceae</taxon>
        <taxon>Herbaspirillum</taxon>
    </lineage>
</organism>
<sequence length="273" mass="30302">MIKHKSTPLSMLSGLWNHRVLMLELARREAIGRYKGSLLGVFWSLVTPLFMLTIYTLVFSHVFKAKWGGTGDESQSQFAIVLFAGLIVFNFFSECIGKAPSLVLNNVNFVKKVVFPLEILPCVNLLSALFHAAVSLLVLVGFEWTVAGHVPVTALYIPLVLLPLAMLIAGASWLLAATGVYLRDIGQTIGIFLTGLMFLSPIFFPTSALPEQWRSLARLNPLAIPIEQARQVLIYGHAPDWREWLVYAAVAAVTAWFGYFCFQKARKGFADVL</sequence>
<evidence type="ECO:0000256" key="4">
    <source>
        <dbReference type="ARBA" id="ARBA00022475"/>
    </source>
</evidence>
<evidence type="ECO:0000313" key="14">
    <source>
        <dbReference type="Proteomes" id="UP001246576"/>
    </source>
</evidence>
<dbReference type="PANTHER" id="PTHR30413">
    <property type="entry name" value="INNER MEMBRANE TRANSPORT PERMEASE"/>
    <property type="match status" value="1"/>
</dbReference>
<dbReference type="EMBL" id="JAVLSJ010000008">
    <property type="protein sequence ID" value="MDR9849762.1"/>
    <property type="molecule type" value="Genomic_DNA"/>
</dbReference>
<feature type="transmembrane region" description="Helical" evidence="11">
    <location>
        <begin position="37"/>
        <end position="58"/>
    </location>
</feature>
<evidence type="ECO:0000256" key="11">
    <source>
        <dbReference type="RuleBase" id="RU361157"/>
    </source>
</evidence>
<protein>
    <recommendedName>
        <fullName evidence="11">Transport permease protein</fullName>
    </recommendedName>
</protein>
<evidence type="ECO:0000256" key="10">
    <source>
        <dbReference type="ARBA" id="ARBA00023136"/>
    </source>
</evidence>
<dbReference type="PIRSF" id="PIRSF006648">
    <property type="entry name" value="DrrB"/>
    <property type="match status" value="1"/>
</dbReference>
<dbReference type="PROSITE" id="PS51012">
    <property type="entry name" value="ABC_TM2"/>
    <property type="match status" value="1"/>
</dbReference>
<evidence type="ECO:0000256" key="5">
    <source>
        <dbReference type="ARBA" id="ARBA00022597"/>
    </source>
</evidence>
<keyword evidence="3 11" id="KW-0813">Transport</keyword>
<feature type="transmembrane region" description="Helical" evidence="11">
    <location>
        <begin position="78"/>
        <end position="96"/>
    </location>
</feature>
<evidence type="ECO:0000256" key="3">
    <source>
        <dbReference type="ARBA" id="ARBA00022448"/>
    </source>
</evidence>
<evidence type="ECO:0000256" key="7">
    <source>
        <dbReference type="ARBA" id="ARBA00022903"/>
    </source>
</evidence>
<reference evidence="13" key="1">
    <citation type="submission" date="2023-09" db="EMBL/GenBank/DDBJ databases">
        <title>Description of first Herbaspirillum huttiense subsp. nephrolepsisexaltata and Herbaspirillum huttiense subsp. lycopersicon.</title>
        <authorList>
            <person name="Poudel M."/>
            <person name="Sharma A."/>
            <person name="Goss E."/>
            <person name="Tapia J.H."/>
            <person name="Harmon C.M."/>
            <person name="Jones J.B."/>
        </authorList>
    </citation>
    <scope>NUCLEOTIDE SEQUENCE</scope>
    <source>
        <strain evidence="13">SE1</strain>
    </source>
</reference>
<evidence type="ECO:0000259" key="12">
    <source>
        <dbReference type="PROSITE" id="PS51012"/>
    </source>
</evidence>
<dbReference type="PANTHER" id="PTHR30413:SF10">
    <property type="entry name" value="CAPSULE POLYSACCHARIDE EXPORT INNER-MEMBRANE PROTEIN CTRC"/>
    <property type="match status" value="1"/>
</dbReference>
<gene>
    <name evidence="13" type="ORF">RI048_16130</name>
</gene>
<feature type="transmembrane region" description="Helical" evidence="11">
    <location>
        <begin position="244"/>
        <end position="262"/>
    </location>
</feature>
<keyword evidence="9" id="KW-0625">Polysaccharide transport</keyword>
<evidence type="ECO:0000256" key="9">
    <source>
        <dbReference type="ARBA" id="ARBA00023047"/>
    </source>
</evidence>
<keyword evidence="8 11" id="KW-1133">Transmembrane helix</keyword>
<dbReference type="PRINTS" id="PR00164">
    <property type="entry name" value="ABC2TRNSPORT"/>
</dbReference>
<feature type="transmembrane region" description="Helical" evidence="11">
    <location>
        <begin position="188"/>
        <end position="209"/>
    </location>
</feature>
<evidence type="ECO:0000256" key="2">
    <source>
        <dbReference type="ARBA" id="ARBA00007783"/>
    </source>
</evidence>
<dbReference type="Pfam" id="PF01061">
    <property type="entry name" value="ABC2_membrane"/>
    <property type="match status" value="1"/>
</dbReference>
<evidence type="ECO:0000256" key="1">
    <source>
        <dbReference type="ARBA" id="ARBA00004651"/>
    </source>
</evidence>
<name>A0ABU2EPK5_9BURK</name>
<dbReference type="InterPro" id="IPR000412">
    <property type="entry name" value="ABC_2_transport"/>
</dbReference>
<keyword evidence="5" id="KW-0762">Sugar transport</keyword>
<dbReference type="InterPro" id="IPR047817">
    <property type="entry name" value="ABC2_TM_bact-type"/>
</dbReference>
<accession>A0ABU2EPK5</accession>
<keyword evidence="6 11" id="KW-0812">Transmembrane</keyword>
<keyword evidence="4 11" id="KW-1003">Cell membrane</keyword>
<dbReference type="InterPro" id="IPR013525">
    <property type="entry name" value="ABC2_TM"/>
</dbReference>
<feature type="transmembrane region" description="Helical" evidence="11">
    <location>
        <begin position="154"/>
        <end position="176"/>
    </location>
</feature>
<keyword evidence="10 11" id="KW-0472">Membrane</keyword>
<feature type="domain" description="ABC transmembrane type-2" evidence="12">
    <location>
        <begin position="39"/>
        <end position="265"/>
    </location>
</feature>
<keyword evidence="7" id="KW-0972">Capsule biogenesis/degradation</keyword>
<dbReference type="RefSeq" id="WP_121043076.1">
    <property type="nucleotide sequence ID" value="NZ_JAVLSJ010000008.1"/>
</dbReference>
<evidence type="ECO:0000256" key="8">
    <source>
        <dbReference type="ARBA" id="ARBA00022989"/>
    </source>
</evidence>
<comment type="subcellular location">
    <subcellularLocation>
        <location evidence="11">Cell inner membrane</location>
        <topology evidence="11">Multi-pass membrane protein</topology>
    </subcellularLocation>
    <subcellularLocation>
        <location evidence="1">Cell membrane</location>
        <topology evidence="1">Multi-pass membrane protein</topology>
    </subcellularLocation>
</comment>
<keyword evidence="14" id="KW-1185">Reference proteome</keyword>
<comment type="caution">
    <text evidence="13">The sequence shown here is derived from an EMBL/GenBank/DDBJ whole genome shotgun (WGS) entry which is preliminary data.</text>
</comment>
<feature type="transmembrane region" description="Helical" evidence="11">
    <location>
        <begin position="117"/>
        <end position="142"/>
    </location>
</feature>
<evidence type="ECO:0000256" key="6">
    <source>
        <dbReference type="ARBA" id="ARBA00022692"/>
    </source>
</evidence>
<comment type="similarity">
    <text evidence="2 11">Belongs to the ABC-2 integral membrane protein family.</text>
</comment>
<evidence type="ECO:0000313" key="13">
    <source>
        <dbReference type="EMBL" id="MDR9849762.1"/>
    </source>
</evidence>
<dbReference type="Proteomes" id="UP001246576">
    <property type="component" value="Unassembled WGS sequence"/>
</dbReference>
<proteinExistence type="inferred from homology"/>